<evidence type="ECO:0000256" key="2">
    <source>
        <dbReference type="ARBA" id="ARBA00023012"/>
    </source>
</evidence>
<evidence type="ECO:0000256" key="7">
    <source>
        <dbReference type="PROSITE-ProRule" id="PRU01091"/>
    </source>
</evidence>
<dbReference type="InterPro" id="IPR039420">
    <property type="entry name" value="WalR-like"/>
</dbReference>
<dbReference type="Proteomes" id="UP000251311">
    <property type="component" value="Unassembled WGS sequence"/>
</dbReference>
<dbReference type="PANTHER" id="PTHR48111">
    <property type="entry name" value="REGULATOR OF RPOS"/>
    <property type="match status" value="1"/>
</dbReference>
<dbReference type="GO" id="GO:0003677">
    <property type="term" value="F:DNA binding"/>
    <property type="evidence" value="ECO:0007669"/>
    <property type="project" value="UniProtKB-KW"/>
</dbReference>
<dbReference type="InterPro" id="IPR011006">
    <property type="entry name" value="CheY-like_superfamily"/>
</dbReference>
<feature type="domain" description="Response regulatory" evidence="8">
    <location>
        <begin position="12"/>
        <end position="126"/>
    </location>
</feature>
<evidence type="ECO:0000256" key="6">
    <source>
        <dbReference type="PROSITE-ProRule" id="PRU00169"/>
    </source>
</evidence>
<accession>A0ABX5JL14</accession>
<organism evidence="10 11">
    <name type="scientific">Arcobacter lacus</name>
    <dbReference type="NCBI Taxonomy" id="1912876"/>
    <lineage>
        <taxon>Bacteria</taxon>
        <taxon>Pseudomonadati</taxon>
        <taxon>Campylobacterota</taxon>
        <taxon>Epsilonproteobacteria</taxon>
        <taxon>Campylobacterales</taxon>
        <taxon>Arcobacteraceae</taxon>
        <taxon>Arcobacter</taxon>
    </lineage>
</organism>
<dbReference type="PROSITE" id="PS50110">
    <property type="entry name" value="RESPONSE_REGULATORY"/>
    <property type="match status" value="1"/>
</dbReference>
<dbReference type="PROSITE" id="PS51755">
    <property type="entry name" value="OMPR_PHOB"/>
    <property type="match status" value="1"/>
</dbReference>
<evidence type="ECO:0000256" key="5">
    <source>
        <dbReference type="ARBA" id="ARBA00023163"/>
    </source>
</evidence>
<dbReference type="Pfam" id="PF00486">
    <property type="entry name" value="Trans_reg_C"/>
    <property type="match status" value="1"/>
</dbReference>
<feature type="DNA-binding region" description="OmpR/PhoB-type" evidence="7">
    <location>
        <begin position="132"/>
        <end position="226"/>
    </location>
</feature>
<keyword evidence="2" id="KW-0902">Two-component regulatory system</keyword>
<evidence type="ECO:0000259" key="8">
    <source>
        <dbReference type="PROSITE" id="PS50110"/>
    </source>
</evidence>
<dbReference type="SMART" id="SM00448">
    <property type="entry name" value="REC"/>
    <property type="match status" value="1"/>
</dbReference>
<dbReference type="Gene3D" id="1.10.10.10">
    <property type="entry name" value="Winged helix-like DNA-binding domain superfamily/Winged helix DNA-binding domain"/>
    <property type="match status" value="1"/>
</dbReference>
<dbReference type="RefSeq" id="WP_108527648.1">
    <property type="nucleotide sequence ID" value="NZ_JAODIH010000018.1"/>
</dbReference>
<dbReference type="Gene3D" id="3.40.50.2300">
    <property type="match status" value="1"/>
</dbReference>
<sequence length="229" mass="27144">MNKNFGKLNVYTVLYVEDDLGIQNNIKEILEFYFKYVFVASNTKEAYKLYMENRPDLIITDIKMDDESGIDFIKKIRQNDTKTRVIITSAYTNTEYLLKATELFLIKYIVKPITHDKLNEALELFINSHKKEIIFSLKNDWTYDSAKSIVKNEKEEYILTKKESMFLKLLLSKNRVLRYEEIQRHISDGDVIISQNAMRLFIKNLRKKLPDDFLKNMQGIGYFCDTKNN</sequence>
<gene>
    <name evidence="10" type="ORF">B0175_05485</name>
</gene>
<dbReference type="SUPFAM" id="SSF46894">
    <property type="entry name" value="C-terminal effector domain of the bipartite response regulators"/>
    <property type="match status" value="1"/>
</dbReference>
<name>A0ABX5JL14_9BACT</name>
<reference evidence="10 11" key="1">
    <citation type="submission" date="2017-02" db="EMBL/GenBank/DDBJ databases">
        <title>Arcobacter lacus sp. nov., a new species isolated from reclaimed water.</title>
        <authorList>
            <person name="Figueras M.J."/>
            <person name="Perez-Cataluna A."/>
            <person name="Salas-Masso N."/>
        </authorList>
    </citation>
    <scope>NUCLEOTIDE SEQUENCE [LARGE SCALE GENOMIC DNA]</scope>
    <source>
        <strain evidence="10 11">RW43-9</strain>
    </source>
</reference>
<evidence type="ECO:0000256" key="1">
    <source>
        <dbReference type="ARBA" id="ARBA00022553"/>
    </source>
</evidence>
<dbReference type="InterPro" id="IPR016032">
    <property type="entry name" value="Sig_transdc_resp-reg_C-effctor"/>
</dbReference>
<keyword evidence="3" id="KW-0805">Transcription regulation</keyword>
<feature type="modified residue" description="4-aspartylphosphate" evidence="6">
    <location>
        <position position="61"/>
    </location>
</feature>
<dbReference type="SMART" id="SM00862">
    <property type="entry name" value="Trans_reg_C"/>
    <property type="match status" value="1"/>
</dbReference>
<dbReference type="PANTHER" id="PTHR48111:SF1">
    <property type="entry name" value="TWO-COMPONENT RESPONSE REGULATOR ORR33"/>
    <property type="match status" value="1"/>
</dbReference>
<dbReference type="InterPro" id="IPR001789">
    <property type="entry name" value="Sig_transdc_resp-reg_receiver"/>
</dbReference>
<evidence type="ECO:0000256" key="3">
    <source>
        <dbReference type="ARBA" id="ARBA00023015"/>
    </source>
</evidence>
<dbReference type="InterPro" id="IPR001867">
    <property type="entry name" value="OmpR/PhoB-type_DNA-bd"/>
</dbReference>
<feature type="domain" description="OmpR/PhoB-type" evidence="9">
    <location>
        <begin position="132"/>
        <end position="226"/>
    </location>
</feature>
<protein>
    <submittedName>
        <fullName evidence="10">DNA-binding response regulator</fullName>
    </submittedName>
</protein>
<evidence type="ECO:0000313" key="10">
    <source>
        <dbReference type="EMBL" id="PUE66819.1"/>
    </source>
</evidence>
<dbReference type="InterPro" id="IPR036388">
    <property type="entry name" value="WH-like_DNA-bd_sf"/>
</dbReference>
<keyword evidence="5" id="KW-0804">Transcription</keyword>
<evidence type="ECO:0000259" key="9">
    <source>
        <dbReference type="PROSITE" id="PS51755"/>
    </source>
</evidence>
<keyword evidence="1 6" id="KW-0597">Phosphoprotein</keyword>
<comment type="caution">
    <text evidence="10">The sequence shown here is derived from an EMBL/GenBank/DDBJ whole genome shotgun (WGS) entry which is preliminary data.</text>
</comment>
<dbReference type="EMBL" id="MUXF01000008">
    <property type="protein sequence ID" value="PUE66819.1"/>
    <property type="molecule type" value="Genomic_DNA"/>
</dbReference>
<proteinExistence type="predicted"/>
<keyword evidence="11" id="KW-1185">Reference proteome</keyword>
<dbReference type="Pfam" id="PF00072">
    <property type="entry name" value="Response_reg"/>
    <property type="match status" value="1"/>
</dbReference>
<dbReference type="CDD" id="cd00383">
    <property type="entry name" value="trans_reg_C"/>
    <property type="match status" value="1"/>
</dbReference>
<evidence type="ECO:0000313" key="11">
    <source>
        <dbReference type="Proteomes" id="UP000251311"/>
    </source>
</evidence>
<dbReference type="SUPFAM" id="SSF52172">
    <property type="entry name" value="CheY-like"/>
    <property type="match status" value="1"/>
</dbReference>
<keyword evidence="4 7" id="KW-0238">DNA-binding</keyword>
<evidence type="ECO:0000256" key="4">
    <source>
        <dbReference type="ARBA" id="ARBA00023125"/>
    </source>
</evidence>